<sequence>MLRHFNRIYTQRVGVLEDSFLGMGRPLSVSRLLYEIGAVDSIAVAVLREMLGMDSGQLARTLRRLEREGLVTTTPDPADRRRRIVRLTGAGREVWQEMEARSDLKASELLTPLTPHQRRRLHDALETADLLVRAATVEFCEVPVDDPRARTAQHAYFAELHDRMGYQDPGPEPVTPGAVHLVACSDGQPVAHGELRPEPTIPDAGELKRLWVHRDWRGAGLGSRTLRRLETLARDSGYARLYLDTNSALAEAVSLYDHLGYRRVDRYNDNPDAELFFCKDLIGSRDSGPGADTTAALT</sequence>
<dbReference type="GO" id="GO:0003677">
    <property type="term" value="F:DNA binding"/>
    <property type="evidence" value="ECO:0007669"/>
    <property type="project" value="UniProtKB-KW"/>
</dbReference>
<protein>
    <submittedName>
        <fullName evidence="8">Predicted acetyltransferase</fullName>
    </submittedName>
</protein>
<keyword evidence="4" id="KW-0804">Transcription</keyword>
<reference evidence="8 9" key="1">
    <citation type="submission" date="2018-12" db="EMBL/GenBank/DDBJ databases">
        <authorList>
            <consortium name="Pathogen Informatics"/>
        </authorList>
    </citation>
    <scope>NUCLEOTIDE SEQUENCE [LARGE SCALE GENOMIC DNA]</scope>
    <source>
        <strain evidence="8 9">NCTC13652</strain>
    </source>
</reference>
<feature type="domain" description="N-acetyltransferase" evidence="7">
    <location>
        <begin position="137"/>
        <end position="282"/>
    </location>
</feature>
<dbReference type="InterPro" id="IPR036390">
    <property type="entry name" value="WH_DNA-bd_sf"/>
</dbReference>
<evidence type="ECO:0000256" key="3">
    <source>
        <dbReference type="ARBA" id="ARBA00023125"/>
    </source>
</evidence>
<dbReference type="STRING" id="1122997.GCA_000425285_00220"/>
<feature type="domain" description="HTH marR-type" evidence="6">
    <location>
        <begin position="1"/>
        <end position="130"/>
    </location>
</feature>
<dbReference type="PROSITE" id="PS51186">
    <property type="entry name" value="GNAT"/>
    <property type="match status" value="1"/>
</dbReference>
<accession>A0A3S4V7M7</accession>
<evidence type="ECO:0000313" key="9">
    <source>
        <dbReference type="Proteomes" id="UP000277858"/>
    </source>
</evidence>
<dbReference type="SUPFAM" id="SSF55729">
    <property type="entry name" value="Acyl-CoA N-acyltransferases (Nat)"/>
    <property type="match status" value="1"/>
</dbReference>
<dbReference type="InterPro" id="IPR000182">
    <property type="entry name" value="GNAT_dom"/>
</dbReference>
<dbReference type="GO" id="GO:0016747">
    <property type="term" value="F:acyltransferase activity, transferring groups other than amino-acyl groups"/>
    <property type="evidence" value="ECO:0007669"/>
    <property type="project" value="InterPro"/>
</dbReference>
<dbReference type="Pfam" id="PF12802">
    <property type="entry name" value="MarR_2"/>
    <property type="match status" value="1"/>
</dbReference>
<keyword evidence="1 8" id="KW-0808">Transferase</keyword>
<dbReference type="Gene3D" id="1.10.10.10">
    <property type="entry name" value="Winged helix-like DNA-binding domain superfamily/Winged helix DNA-binding domain"/>
    <property type="match status" value="1"/>
</dbReference>
<dbReference type="Proteomes" id="UP000277858">
    <property type="component" value="Chromosome"/>
</dbReference>
<evidence type="ECO:0000313" key="8">
    <source>
        <dbReference type="EMBL" id="VEI03641.1"/>
    </source>
</evidence>
<proteinExistence type="predicted"/>
<dbReference type="PROSITE" id="PS50995">
    <property type="entry name" value="HTH_MARR_2"/>
    <property type="match status" value="1"/>
</dbReference>
<dbReference type="SMART" id="SM00347">
    <property type="entry name" value="HTH_MARR"/>
    <property type="match status" value="1"/>
</dbReference>
<evidence type="ECO:0000256" key="5">
    <source>
        <dbReference type="ARBA" id="ARBA00023315"/>
    </source>
</evidence>
<gene>
    <name evidence="8" type="ORF">NCTC13652_01852</name>
</gene>
<dbReference type="InterPro" id="IPR000835">
    <property type="entry name" value="HTH_MarR-typ"/>
</dbReference>
<keyword evidence="9" id="KW-1185">Reference proteome</keyword>
<dbReference type="CDD" id="cd04301">
    <property type="entry name" value="NAT_SF"/>
    <property type="match status" value="1"/>
</dbReference>
<keyword evidence="3" id="KW-0238">DNA-binding</keyword>
<dbReference type="GO" id="GO:0003700">
    <property type="term" value="F:DNA-binding transcription factor activity"/>
    <property type="evidence" value="ECO:0007669"/>
    <property type="project" value="InterPro"/>
</dbReference>
<evidence type="ECO:0000256" key="1">
    <source>
        <dbReference type="ARBA" id="ARBA00022679"/>
    </source>
</evidence>
<dbReference type="PANTHER" id="PTHR43877:SF2">
    <property type="entry name" value="AMINOALKYLPHOSPHONATE N-ACETYLTRANSFERASE-RELATED"/>
    <property type="match status" value="1"/>
</dbReference>
<keyword evidence="5" id="KW-0012">Acyltransferase</keyword>
<evidence type="ECO:0000256" key="2">
    <source>
        <dbReference type="ARBA" id="ARBA00023015"/>
    </source>
</evidence>
<dbReference type="EMBL" id="LR134473">
    <property type="protein sequence ID" value="VEI03641.1"/>
    <property type="molecule type" value="Genomic_DNA"/>
</dbReference>
<evidence type="ECO:0000259" key="7">
    <source>
        <dbReference type="PROSITE" id="PS51186"/>
    </source>
</evidence>
<name>A0A3S4V7M7_9ACTN</name>
<dbReference type="Pfam" id="PF00583">
    <property type="entry name" value="Acetyltransf_1"/>
    <property type="match status" value="1"/>
</dbReference>
<dbReference type="InterPro" id="IPR016181">
    <property type="entry name" value="Acyl_CoA_acyltransferase"/>
</dbReference>
<dbReference type="InterPro" id="IPR023187">
    <property type="entry name" value="Tscrpt_reg_MarR-type_CS"/>
</dbReference>
<organism evidence="8 9">
    <name type="scientific">Acidipropionibacterium jensenii</name>
    <dbReference type="NCBI Taxonomy" id="1749"/>
    <lineage>
        <taxon>Bacteria</taxon>
        <taxon>Bacillati</taxon>
        <taxon>Actinomycetota</taxon>
        <taxon>Actinomycetes</taxon>
        <taxon>Propionibacteriales</taxon>
        <taxon>Propionibacteriaceae</taxon>
        <taxon>Acidipropionibacterium</taxon>
    </lineage>
</organism>
<dbReference type="SUPFAM" id="SSF46785">
    <property type="entry name" value="Winged helix' DNA-binding domain"/>
    <property type="match status" value="1"/>
</dbReference>
<dbReference type="PANTHER" id="PTHR43877">
    <property type="entry name" value="AMINOALKYLPHOSPHONATE N-ACETYLTRANSFERASE-RELATED-RELATED"/>
    <property type="match status" value="1"/>
</dbReference>
<dbReference type="PROSITE" id="PS01117">
    <property type="entry name" value="HTH_MARR_1"/>
    <property type="match status" value="1"/>
</dbReference>
<evidence type="ECO:0000259" key="6">
    <source>
        <dbReference type="PROSITE" id="PS50995"/>
    </source>
</evidence>
<dbReference type="InterPro" id="IPR050832">
    <property type="entry name" value="Bact_Acetyltransf"/>
</dbReference>
<keyword evidence="2" id="KW-0805">Transcription regulation</keyword>
<dbReference type="AlphaFoldDB" id="A0A3S4V7M7"/>
<dbReference type="Gene3D" id="3.40.630.30">
    <property type="match status" value="1"/>
</dbReference>
<dbReference type="InterPro" id="IPR036388">
    <property type="entry name" value="WH-like_DNA-bd_sf"/>
</dbReference>
<evidence type="ECO:0000256" key="4">
    <source>
        <dbReference type="ARBA" id="ARBA00023163"/>
    </source>
</evidence>